<evidence type="ECO:0000256" key="1">
    <source>
        <dbReference type="ARBA" id="ARBA00023015"/>
    </source>
</evidence>
<dbReference type="Proteomes" id="UP000648352">
    <property type="component" value="Unassembled WGS sequence"/>
</dbReference>
<dbReference type="PANTHER" id="PTHR39515">
    <property type="entry name" value="CONSERVED PROTEIN"/>
    <property type="match status" value="1"/>
</dbReference>
<dbReference type="Pfam" id="PF01047">
    <property type="entry name" value="MarR"/>
    <property type="match status" value="1"/>
</dbReference>
<dbReference type="InterPro" id="IPR036388">
    <property type="entry name" value="WH-like_DNA-bd_sf"/>
</dbReference>
<keyword evidence="3" id="KW-0804">Transcription</keyword>
<comment type="caution">
    <text evidence="5">The sequence shown here is derived from an EMBL/GenBank/DDBJ whole genome shotgun (WGS) entry which is preliminary data.</text>
</comment>
<evidence type="ECO:0000256" key="3">
    <source>
        <dbReference type="ARBA" id="ARBA00023163"/>
    </source>
</evidence>
<dbReference type="PROSITE" id="PS01117">
    <property type="entry name" value="HTH_MARR_1"/>
    <property type="match status" value="1"/>
</dbReference>
<dbReference type="Gene3D" id="1.10.10.10">
    <property type="entry name" value="Winged helix-like DNA-binding domain superfamily/Winged helix DNA-binding domain"/>
    <property type="match status" value="1"/>
</dbReference>
<accession>A0ABR8S2C9</accession>
<dbReference type="InterPro" id="IPR000835">
    <property type="entry name" value="HTH_MarR-typ"/>
</dbReference>
<dbReference type="SUPFAM" id="SSF46785">
    <property type="entry name" value="Winged helix' DNA-binding domain"/>
    <property type="match status" value="1"/>
</dbReference>
<dbReference type="SMART" id="SM00347">
    <property type="entry name" value="HTH_MARR"/>
    <property type="match status" value="1"/>
</dbReference>
<dbReference type="InterPro" id="IPR036390">
    <property type="entry name" value="WH_DNA-bd_sf"/>
</dbReference>
<keyword evidence="6" id="KW-1185">Reference proteome</keyword>
<reference evidence="5 6" key="1">
    <citation type="submission" date="2020-08" db="EMBL/GenBank/DDBJ databases">
        <title>A Genomic Blueprint of the Chicken Gut Microbiome.</title>
        <authorList>
            <person name="Gilroy R."/>
            <person name="Ravi A."/>
            <person name="Getino M."/>
            <person name="Pursley I."/>
            <person name="Horton D.L."/>
            <person name="Alikhan N.-F."/>
            <person name="Baker D."/>
            <person name="Gharbi K."/>
            <person name="Hall N."/>
            <person name="Watson M."/>
            <person name="Adriaenssens E.M."/>
            <person name="Foster-Nyarko E."/>
            <person name="Jarju S."/>
            <person name="Secka A."/>
            <person name="Antonio M."/>
            <person name="Oren A."/>
            <person name="Chaudhuri R."/>
            <person name="La Ragione R.M."/>
            <person name="Hildebrand F."/>
            <person name="Pallen M.J."/>
        </authorList>
    </citation>
    <scope>NUCLEOTIDE SEQUENCE [LARGE SCALE GENOMIC DNA]</scope>
    <source>
        <strain evidence="5 6">Sa4CUA7</strain>
    </source>
</reference>
<evidence type="ECO:0000259" key="4">
    <source>
        <dbReference type="PROSITE" id="PS50995"/>
    </source>
</evidence>
<evidence type="ECO:0000313" key="5">
    <source>
        <dbReference type="EMBL" id="MBD7957646.1"/>
    </source>
</evidence>
<gene>
    <name evidence="5" type="ORF">H9651_08340</name>
</gene>
<dbReference type="EMBL" id="JACSQP010000004">
    <property type="protein sequence ID" value="MBD7957646.1"/>
    <property type="molecule type" value="Genomic_DNA"/>
</dbReference>
<dbReference type="PRINTS" id="PR00598">
    <property type="entry name" value="HTHMARR"/>
</dbReference>
<name>A0ABR8S2C9_9MICO</name>
<protein>
    <submittedName>
        <fullName evidence="5">MarR family transcriptional regulator</fullName>
    </submittedName>
</protein>
<evidence type="ECO:0000256" key="2">
    <source>
        <dbReference type="ARBA" id="ARBA00023125"/>
    </source>
</evidence>
<keyword evidence="1" id="KW-0805">Transcription regulation</keyword>
<organism evidence="5 6">
    <name type="scientific">Microbacterium pullorum</name>
    <dbReference type="NCBI Taxonomy" id="2762236"/>
    <lineage>
        <taxon>Bacteria</taxon>
        <taxon>Bacillati</taxon>
        <taxon>Actinomycetota</taxon>
        <taxon>Actinomycetes</taxon>
        <taxon>Micrococcales</taxon>
        <taxon>Microbacteriaceae</taxon>
        <taxon>Microbacterium</taxon>
    </lineage>
</organism>
<dbReference type="InterPro" id="IPR052526">
    <property type="entry name" value="HTH-type_Bedaq_tolerance"/>
</dbReference>
<keyword evidence="2" id="KW-0238">DNA-binding</keyword>
<dbReference type="InterPro" id="IPR023187">
    <property type="entry name" value="Tscrpt_reg_MarR-type_CS"/>
</dbReference>
<evidence type="ECO:0000313" key="6">
    <source>
        <dbReference type="Proteomes" id="UP000648352"/>
    </source>
</evidence>
<sequence length="152" mass="16438">MSRMTAADSPASSPDLATAASDLRMATFRLARRLRAQRAVDAMSDAQFAVLAALTVHGGHTPGELADRERVSAPSMNRTVNCLEESGYITRTPDAVDRRKVNIALTDEGRAVVEETTRRRDSWLEGALASLTDAERAVLAQAAEVMREVAAR</sequence>
<proteinExistence type="predicted"/>
<dbReference type="PANTHER" id="PTHR39515:SF2">
    <property type="entry name" value="HTH-TYPE TRANSCRIPTIONAL REGULATOR RV0880"/>
    <property type="match status" value="1"/>
</dbReference>
<dbReference type="PROSITE" id="PS50995">
    <property type="entry name" value="HTH_MARR_2"/>
    <property type="match status" value="1"/>
</dbReference>
<feature type="domain" description="HTH marR-type" evidence="4">
    <location>
        <begin position="16"/>
        <end position="148"/>
    </location>
</feature>